<evidence type="ECO:0000259" key="4">
    <source>
        <dbReference type="Pfam" id="PF25973"/>
    </source>
</evidence>
<dbReference type="SUPFAM" id="SSF111369">
    <property type="entry name" value="HlyD-like secretion proteins"/>
    <property type="match status" value="2"/>
</dbReference>
<evidence type="ECO:0000256" key="1">
    <source>
        <dbReference type="ARBA" id="ARBA00009477"/>
    </source>
</evidence>
<gene>
    <name evidence="7" type="ORF">FCL38_24195</name>
    <name evidence="6" type="ORF">FHS02_003938</name>
</gene>
<dbReference type="InterPro" id="IPR058637">
    <property type="entry name" value="YknX-like_C"/>
</dbReference>
<dbReference type="NCBIfam" id="TIGR01730">
    <property type="entry name" value="RND_mfp"/>
    <property type="match status" value="1"/>
</dbReference>
<feature type="coiled-coil region" evidence="2">
    <location>
        <begin position="89"/>
        <end position="138"/>
    </location>
</feature>
<keyword evidence="8" id="KW-1185">Reference proteome</keyword>
<dbReference type="Pfam" id="PF25954">
    <property type="entry name" value="Beta-barrel_RND_2"/>
    <property type="match status" value="1"/>
</dbReference>
<dbReference type="AlphaFoldDB" id="A0A4P8HXK5"/>
<dbReference type="PANTHER" id="PTHR30469">
    <property type="entry name" value="MULTIDRUG RESISTANCE PROTEIN MDTA"/>
    <property type="match status" value="1"/>
</dbReference>
<dbReference type="GO" id="GO:1990281">
    <property type="term" value="C:efflux pump complex"/>
    <property type="evidence" value="ECO:0007669"/>
    <property type="project" value="TreeGrafter"/>
</dbReference>
<dbReference type="EMBL" id="JACHXS010000007">
    <property type="protein sequence ID" value="MBB3223100.1"/>
    <property type="molecule type" value="Genomic_DNA"/>
</dbReference>
<feature type="domain" description="CzcB-like barrel-sandwich hybrid" evidence="4">
    <location>
        <begin position="57"/>
        <end position="228"/>
    </location>
</feature>
<feature type="domain" description="YknX-like C-terminal permuted SH3-like" evidence="5">
    <location>
        <begin position="315"/>
        <end position="383"/>
    </location>
</feature>
<dbReference type="Pfam" id="PF25989">
    <property type="entry name" value="YknX_C"/>
    <property type="match status" value="1"/>
</dbReference>
<dbReference type="GO" id="GO:0015562">
    <property type="term" value="F:efflux transmembrane transporter activity"/>
    <property type="evidence" value="ECO:0007669"/>
    <property type="project" value="TreeGrafter"/>
</dbReference>
<sequence length="403" mass="42787">MKRKLLSVTIAGLAIGALAWALVQNMRGPALAGYQVAVQPLVQTVVATGRVAALSRAQVGSAVTGVVVERRVREGDMVRPGDVLAVLRADDLAASVREAEASLAQLQQSTRPQAQASLREAQARLAQASREATRRRDLFRQQMITRETMEQAIQAETVARTAVEQAQLTVRSLVAGNPGETAARARVASARAQLAKTTIRAEVAGTVLIRNAEPGDLVQPGRVLFEIARTGDTEVVVPLDEKNLEVLAVGQAATCIADANPGRPFPARVSFIAPSVDPQRGTIDVRLAVNPVPGFLREGMTVSVNVETGRRDRAIIVPNDALAAADGNQATVWLVSDGRAVRRQVRLGLRGLTQTEVTAGLRGGDRVLADAQATLEPGDRVRVVPTALTADPATRKELPVKLD</sequence>
<protein>
    <submittedName>
        <fullName evidence="7">Efflux RND transporter periplasmic adaptor subunit</fullName>
    </submittedName>
    <submittedName>
        <fullName evidence="6">HlyD family secretion protein</fullName>
    </submittedName>
</protein>
<evidence type="ECO:0000313" key="8">
    <source>
        <dbReference type="Proteomes" id="UP000298763"/>
    </source>
</evidence>
<evidence type="ECO:0000313" key="9">
    <source>
        <dbReference type="Proteomes" id="UP000584325"/>
    </source>
</evidence>
<organism evidence="6 9">
    <name type="scientific">Pseudoduganella umbonata</name>
    <dbReference type="NCBI Taxonomy" id="864828"/>
    <lineage>
        <taxon>Bacteria</taxon>
        <taxon>Pseudomonadati</taxon>
        <taxon>Pseudomonadota</taxon>
        <taxon>Betaproteobacteria</taxon>
        <taxon>Burkholderiales</taxon>
        <taxon>Oxalobacteraceae</taxon>
        <taxon>Telluria group</taxon>
        <taxon>Pseudoduganella</taxon>
    </lineage>
</organism>
<evidence type="ECO:0000259" key="3">
    <source>
        <dbReference type="Pfam" id="PF25954"/>
    </source>
</evidence>
<dbReference type="RefSeq" id="WP_137315987.1">
    <property type="nucleotide sequence ID" value="NZ_CP040017.1"/>
</dbReference>
<dbReference type="InterPro" id="IPR058647">
    <property type="entry name" value="BSH_CzcB-like"/>
</dbReference>
<evidence type="ECO:0000256" key="2">
    <source>
        <dbReference type="SAM" id="Coils"/>
    </source>
</evidence>
<dbReference type="Proteomes" id="UP000584325">
    <property type="component" value="Unassembled WGS sequence"/>
</dbReference>
<dbReference type="Gene3D" id="2.40.420.20">
    <property type="match status" value="1"/>
</dbReference>
<name>A0A4P8HXK5_9BURK</name>
<dbReference type="EMBL" id="CP040017">
    <property type="protein sequence ID" value="QCP13195.1"/>
    <property type="molecule type" value="Genomic_DNA"/>
</dbReference>
<reference evidence="6 9" key="2">
    <citation type="submission" date="2020-08" db="EMBL/GenBank/DDBJ databases">
        <title>Genomic Encyclopedia of Type Strains, Phase III (KMG-III): the genomes of soil and plant-associated and newly described type strains.</title>
        <authorList>
            <person name="Whitman W."/>
        </authorList>
    </citation>
    <scope>NUCLEOTIDE SEQUENCE [LARGE SCALE GENOMIC DNA]</scope>
    <source>
        <strain evidence="6 9">CECT 7753</strain>
    </source>
</reference>
<dbReference type="PANTHER" id="PTHR30469:SF15">
    <property type="entry name" value="HLYD FAMILY OF SECRETION PROTEINS"/>
    <property type="match status" value="1"/>
</dbReference>
<dbReference type="InterPro" id="IPR058792">
    <property type="entry name" value="Beta-barrel_RND_2"/>
</dbReference>
<dbReference type="Pfam" id="PF25973">
    <property type="entry name" value="BSH_CzcB"/>
    <property type="match status" value="1"/>
</dbReference>
<evidence type="ECO:0000259" key="5">
    <source>
        <dbReference type="Pfam" id="PF25989"/>
    </source>
</evidence>
<comment type="similarity">
    <text evidence="1">Belongs to the membrane fusion protein (MFP) (TC 8.A.1) family.</text>
</comment>
<keyword evidence="2" id="KW-0175">Coiled coil</keyword>
<evidence type="ECO:0000313" key="6">
    <source>
        <dbReference type="EMBL" id="MBB3223100.1"/>
    </source>
</evidence>
<dbReference type="Proteomes" id="UP000298763">
    <property type="component" value="Chromosome"/>
</dbReference>
<proteinExistence type="inferred from homology"/>
<dbReference type="Gene3D" id="1.10.287.470">
    <property type="entry name" value="Helix hairpin bin"/>
    <property type="match status" value="1"/>
</dbReference>
<accession>A0A4P8HXK5</accession>
<dbReference type="Gene3D" id="2.40.50.100">
    <property type="match status" value="1"/>
</dbReference>
<dbReference type="OrthoDB" id="9806939at2"/>
<evidence type="ECO:0000313" key="7">
    <source>
        <dbReference type="EMBL" id="QCP13195.1"/>
    </source>
</evidence>
<dbReference type="Gene3D" id="2.40.30.170">
    <property type="match status" value="1"/>
</dbReference>
<dbReference type="InterPro" id="IPR006143">
    <property type="entry name" value="RND_pump_MFP"/>
</dbReference>
<reference evidence="7 8" key="1">
    <citation type="submission" date="2019-05" db="EMBL/GenBank/DDBJ databases">
        <title>Draft Genome Sequences of Six Type Strains of the Genus Massilia.</title>
        <authorList>
            <person name="Miess H."/>
            <person name="Frediansyhah A."/>
            <person name="Gross H."/>
        </authorList>
    </citation>
    <scope>NUCLEOTIDE SEQUENCE [LARGE SCALE GENOMIC DNA]</scope>
    <source>
        <strain evidence="7 8">DSMZ 26121</strain>
    </source>
</reference>
<feature type="domain" description="CusB-like beta-barrel" evidence="3">
    <location>
        <begin position="239"/>
        <end position="308"/>
    </location>
</feature>